<dbReference type="EMBL" id="LN890280">
    <property type="protein sequence ID" value="CUR52747.1"/>
    <property type="molecule type" value="Genomic_DNA"/>
</dbReference>
<dbReference type="AlphaFoldDB" id="A0A128A5Z6"/>
<keyword evidence="1" id="KW-0413">Isomerase</keyword>
<proteinExistence type="predicted"/>
<dbReference type="KEGG" id="ndv:NDEV_1985"/>
<accession>A0A128A5Z6</accession>
<organism evidence="1 2">
    <name type="scientific">Nitrosotalea devaniterrae</name>
    <dbReference type="NCBI Taxonomy" id="1078905"/>
    <lineage>
        <taxon>Archaea</taxon>
        <taxon>Nitrososphaerota</taxon>
        <taxon>Nitrososphaeria</taxon>
        <taxon>Nitrosotaleales</taxon>
        <taxon>Nitrosotaleaceae</taxon>
        <taxon>Nitrosotalea</taxon>
    </lineage>
</organism>
<name>A0A128A5Z6_9ARCH</name>
<reference evidence="2" key="1">
    <citation type="submission" date="2015-10" db="EMBL/GenBank/DDBJ databases">
        <authorList>
            <person name="Lehtovirta-Morley L.E."/>
            <person name="Vieille C."/>
        </authorList>
    </citation>
    <scope>NUCLEOTIDE SEQUENCE [LARGE SCALE GENOMIC DNA]</scope>
</reference>
<evidence type="ECO:0000313" key="2">
    <source>
        <dbReference type="Proteomes" id="UP000196239"/>
    </source>
</evidence>
<dbReference type="Proteomes" id="UP000196239">
    <property type="component" value="Chromosome 1"/>
</dbReference>
<protein>
    <submittedName>
        <fullName evidence="1">DNA topoisomerase type IA zn finger domain protein</fullName>
    </submittedName>
</protein>
<dbReference type="GO" id="GO:0016853">
    <property type="term" value="F:isomerase activity"/>
    <property type="evidence" value="ECO:0007669"/>
    <property type="project" value="UniProtKB-KW"/>
</dbReference>
<sequence length="154" mass="17928">MILLKDQVTQIAVVKKRLDSRNSIKITKKDIGKIQSEVRQYYDKNGYLSWSEKKRKYVILGTNTPVNGLVECPDCRIGKLLIIRSRQTKKRFIGCSNYYNGCRASSPLIQRGMICATKISCKICFWPIILQRYSRKQKWARQCSNMRCPSRVKS</sequence>
<gene>
    <name evidence="1" type="ORF">NDEV_1985</name>
</gene>
<evidence type="ECO:0000313" key="1">
    <source>
        <dbReference type="EMBL" id="CUR52747.1"/>
    </source>
</evidence>
<keyword evidence="2" id="KW-1185">Reference proteome</keyword>